<comment type="caution">
    <text evidence="2">The sequence shown here is derived from an EMBL/GenBank/DDBJ whole genome shotgun (WGS) entry which is preliminary data.</text>
</comment>
<feature type="domain" description="PorZ N-terminal beta-propeller" evidence="1">
    <location>
        <begin position="61"/>
        <end position="218"/>
    </location>
</feature>
<dbReference type="AlphaFoldDB" id="A0A399S0B9"/>
<dbReference type="RefSeq" id="WP_119432618.1">
    <property type="nucleotide sequence ID" value="NZ_QWGE01000004.1"/>
</dbReference>
<reference evidence="3" key="1">
    <citation type="submission" date="2018-08" db="EMBL/GenBank/DDBJ databases">
        <title>Mucilaginibacter sp. MYSH2.</title>
        <authorList>
            <person name="Seo T."/>
        </authorList>
    </citation>
    <scope>NUCLEOTIDE SEQUENCE [LARGE SCALE GENOMIC DNA]</scope>
    <source>
        <strain evidence="3">KIRAN</strain>
    </source>
</reference>
<sequence>MKAKHAIQIQALKYLPYLLLAWMLCGNFAAVQAQSQVPIGGWQVHVPYQRGKAVALAGDLVYVAAEQGLFYYDKEFNTTEALTKVDGLSEQQISDIAYDETTRTLVIAYQSTKVDLLRDNKVYSITDIFRKSIPGEKKINSLYIHNKLAYLSCSFGIVVLDLQKREVKDTYSNLGPNGEAISATATAILQGKVYAATNYGILSAPVSGANLQDFQSWSNQSKGLPGTTEISGLAVFQEQLYCSTPNAVYTLQNGKWQNTLLASGSVVQSIHATPAALSITTTTGLTVLDAKGQKHTVAHPLLAQPRKAAAETDGSLWVADNSKGLVKASFLSGQATAHAPNGPYASNSFGVYTYGGAVYVLSGGYNESYLQSGITDGFYKYENGTWQNFNRELNPASAVGGAQDLVSAVYNPVTKKLYFGSYHTGLIEWESPEQGKVYNGLNSPLLSAAGPSTQTDYVRVTDVDVDAEGNVWAVNRNQQTAAPGLFKLQPDGTWQSYTLPNLVDGSNLTYIVIDDFGQKWLSIARRRNSRSGVVVYDDVQNRLRILSTGDRNGGLPDGMVYSMAKDLNGDIWVGTASGVGVYYNPAFAFDSNPYDARIPIIDGRPLLAGQTVRSIAVDGANRKWMGTDNGLWLFGPDGDKLIHHFTAQNSPLPSDKVYAVGVEHQSGEVFVATEAGVASFRSDATRTEGKPACAMVFPNPVQRDFTGQVGISGLPNHANVRITDVAGNLVYKAKATGGTLAWNARDYNGNRVKAGVYLVLSASEDGNQTCITKIAVLE</sequence>
<dbReference type="InterPro" id="IPR048954">
    <property type="entry name" value="PorZ_N"/>
</dbReference>
<dbReference type="SUPFAM" id="SSF63829">
    <property type="entry name" value="Calcium-dependent phosphotriesterase"/>
    <property type="match status" value="2"/>
</dbReference>
<dbReference type="Gene3D" id="2.130.10.10">
    <property type="entry name" value="YVTN repeat-like/Quinoprotein amine dehydrogenase"/>
    <property type="match status" value="3"/>
</dbReference>
<dbReference type="Gene3D" id="2.60.40.4070">
    <property type="match status" value="1"/>
</dbReference>
<keyword evidence="3" id="KW-1185">Reference proteome</keyword>
<accession>A0A399S0B9</accession>
<dbReference type="SUPFAM" id="SSF63825">
    <property type="entry name" value="YWTD domain"/>
    <property type="match status" value="1"/>
</dbReference>
<organism evidence="2 3">
    <name type="scientific">Pontibacter oryzae</name>
    <dbReference type="NCBI Taxonomy" id="2304593"/>
    <lineage>
        <taxon>Bacteria</taxon>
        <taxon>Pseudomonadati</taxon>
        <taxon>Bacteroidota</taxon>
        <taxon>Cytophagia</taxon>
        <taxon>Cytophagales</taxon>
        <taxon>Hymenobacteraceae</taxon>
        <taxon>Pontibacter</taxon>
    </lineage>
</organism>
<evidence type="ECO:0000313" key="2">
    <source>
        <dbReference type="EMBL" id="RIJ36671.1"/>
    </source>
</evidence>
<evidence type="ECO:0000259" key="1">
    <source>
        <dbReference type="Pfam" id="PF21544"/>
    </source>
</evidence>
<dbReference type="OrthoDB" id="9807410at2"/>
<protein>
    <recommendedName>
        <fullName evidence="1">PorZ N-terminal beta-propeller domain-containing protein</fullName>
    </recommendedName>
</protein>
<name>A0A399S0B9_9BACT</name>
<proteinExistence type="predicted"/>
<dbReference type="InterPro" id="IPR015943">
    <property type="entry name" value="WD40/YVTN_repeat-like_dom_sf"/>
</dbReference>
<dbReference type="Proteomes" id="UP000266005">
    <property type="component" value="Unassembled WGS sequence"/>
</dbReference>
<gene>
    <name evidence="2" type="ORF">D1627_12560</name>
</gene>
<evidence type="ECO:0000313" key="3">
    <source>
        <dbReference type="Proteomes" id="UP000266005"/>
    </source>
</evidence>
<dbReference type="Pfam" id="PF21544">
    <property type="entry name" value="PorZ_N_b_propeller"/>
    <property type="match status" value="1"/>
</dbReference>
<dbReference type="EMBL" id="QWGE01000004">
    <property type="protein sequence ID" value="RIJ36671.1"/>
    <property type="molecule type" value="Genomic_DNA"/>
</dbReference>